<organism evidence="3 4">
    <name type="scientific">Asanoa ishikariensis</name>
    <dbReference type="NCBI Taxonomy" id="137265"/>
    <lineage>
        <taxon>Bacteria</taxon>
        <taxon>Bacillati</taxon>
        <taxon>Actinomycetota</taxon>
        <taxon>Actinomycetes</taxon>
        <taxon>Micromonosporales</taxon>
        <taxon>Micromonosporaceae</taxon>
        <taxon>Asanoa</taxon>
    </lineage>
</organism>
<evidence type="ECO:0000259" key="2">
    <source>
        <dbReference type="Pfam" id="PF00248"/>
    </source>
</evidence>
<dbReference type="STRING" id="137265.SAMN05421684_0937"/>
<gene>
    <name evidence="3" type="ORF">SAMN05421684_0937</name>
</gene>
<dbReference type="Gene3D" id="3.20.20.100">
    <property type="entry name" value="NADP-dependent oxidoreductase domain"/>
    <property type="match status" value="1"/>
</dbReference>
<feature type="domain" description="NADP-dependent oxidoreductase" evidence="2">
    <location>
        <begin position="14"/>
        <end position="308"/>
    </location>
</feature>
<dbReference type="EMBL" id="FNQB01000001">
    <property type="protein sequence ID" value="SDY67251.1"/>
    <property type="molecule type" value="Genomic_DNA"/>
</dbReference>
<proteinExistence type="predicted"/>
<dbReference type="GO" id="GO:0005737">
    <property type="term" value="C:cytoplasm"/>
    <property type="evidence" value="ECO:0007669"/>
    <property type="project" value="TreeGrafter"/>
</dbReference>
<dbReference type="GO" id="GO:0016491">
    <property type="term" value="F:oxidoreductase activity"/>
    <property type="evidence" value="ECO:0007669"/>
    <property type="project" value="UniProtKB-KW"/>
</dbReference>
<accession>A0A1H3LS92</accession>
<keyword evidence="1" id="KW-0560">Oxidoreductase</keyword>
<dbReference type="SUPFAM" id="SSF51430">
    <property type="entry name" value="NAD(P)-linked oxidoreductase"/>
    <property type="match status" value="1"/>
</dbReference>
<dbReference type="CDD" id="cd19076">
    <property type="entry name" value="AKR_AKR13A_13D"/>
    <property type="match status" value="1"/>
</dbReference>
<name>A0A1H3LS92_9ACTN</name>
<dbReference type="InterPro" id="IPR050791">
    <property type="entry name" value="Aldo-Keto_reductase"/>
</dbReference>
<dbReference type="PANTHER" id="PTHR43625:SF40">
    <property type="entry name" value="ALDO-KETO REDUCTASE YAKC [NADP(+)]"/>
    <property type="match status" value="1"/>
</dbReference>
<sequence length="324" mass="35506">MRNVSLGGDLEVSRLGLGCMGMSAYYEGYGDEAESVRTIRRAAEIGITLLDTAEVYGPFLNEELVSRAVANRRDDYVIATKFGQLTHRDGPVVRKLDSSPENIRVAVEGSLRRLGTDRIDLLYQHRVDPSVPIEETVGEMARLVAEGKVLHIGLSEASAETIRRAHATHPIVALQSEYSLWTRDIEDAVLPLLRELGIGLVAYSPLGRGFLTGRYATPQDLPSDDFRSTLPRFSADNFADNLRIVDEVRAVAEEVGATPAQVAIAWLLAQGPDIVPIPGTTQVFRLEENAAAESLVLADEQLNRLSAIRPPVGDRYADMTSIDR</sequence>
<dbReference type="OrthoDB" id="3170516at2"/>
<protein>
    <submittedName>
        <fullName evidence="3">Predicted oxidoreductase</fullName>
    </submittedName>
</protein>
<evidence type="ECO:0000256" key="1">
    <source>
        <dbReference type="ARBA" id="ARBA00023002"/>
    </source>
</evidence>
<dbReference type="RefSeq" id="WP_090787614.1">
    <property type="nucleotide sequence ID" value="NZ_BOND01000015.1"/>
</dbReference>
<keyword evidence="4" id="KW-1185">Reference proteome</keyword>
<dbReference type="Pfam" id="PF00248">
    <property type="entry name" value="Aldo_ket_red"/>
    <property type="match status" value="1"/>
</dbReference>
<evidence type="ECO:0000313" key="4">
    <source>
        <dbReference type="Proteomes" id="UP000199632"/>
    </source>
</evidence>
<reference evidence="4" key="1">
    <citation type="submission" date="2016-10" db="EMBL/GenBank/DDBJ databases">
        <authorList>
            <person name="Varghese N."/>
            <person name="Submissions S."/>
        </authorList>
    </citation>
    <scope>NUCLEOTIDE SEQUENCE [LARGE SCALE GENOMIC DNA]</scope>
    <source>
        <strain evidence="4">DSM 44718</strain>
    </source>
</reference>
<dbReference type="Proteomes" id="UP000199632">
    <property type="component" value="Unassembled WGS sequence"/>
</dbReference>
<dbReference type="InterPro" id="IPR036812">
    <property type="entry name" value="NAD(P)_OxRdtase_dom_sf"/>
</dbReference>
<evidence type="ECO:0000313" key="3">
    <source>
        <dbReference type="EMBL" id="SDY67251.1"/>
    </source>
</evidence>
<dbReference type="InterPro" id="IPR023210">
    <property type="entry name" value="NADP_OxRdtase_dom"/>
</dbReference>
<dbReference type="PANTHER" id="PTHR43625">
    <property type="entry name" value="AFLATOXIN B1 ALDEHYDE REDUCTASE"/>
    <property type="match status" value="1"/>
</dbReference>
<dbReference type="AlphaFoldDB" id="A0A1H3LS92"/>